<accession>A0A8B9T8G1</accession>
<dbReference type="GO" id="GO:0008528">
    <property type="term" value="F:G protein-coupled peptide receptor activity"/>
    <property type="evidence" value="ECO:0007669"/>
    <property type="project" value="TreeGrafter"/>
</dbReference>
<protein>
    <recommendedName>
        <fullName evidence="11">G-protein coupled receptors family 1 profile domain-containing protein</fullName>
    </recommendedName>
</protein>
<comment type="subcellular location">
    <subcellularLocation>
        <location evidence="1">Cell membrane</location>
        <topology evidence="1">Multi-pass membrane protein</topology>
    </subcellularLocation>
</comment>
<evidence type="ECO:0000259" key="11">
    <source>
        <dbReference type="PROSITE" id="PS50262"/>
    </source>
</evidence>
<keyword evidence="7" id="KW-0675">Receptor</keyword>
<dbReference type="GO" id="GO:0007218">
    <property type="term" value="P:neuropeptide signaling pathway"/>
    <property type="evidence" value="ECO:0007669"/>
    <property type="project" value="TreeGrafter"/>
</dbReference>
<keyword evidence="5" id="KW-0297">G-protein coupled receptor</keyword>
<dbReference type="Ensembl" id="ENSAPLT00020018592.1">
    <property type="protein sequence ID" value="ENSAPLP00020017214.1"/>
    <property type="gene ID" value="ENSAPLG00020012341.1"/>
</dbReference>
<reference evidence="12" key="1">
    <citation type="submission" date="2019-08" db="EMBL/GenBank/DDBJ databases">
        <title>Three high-quality genomes provides insights into domestication of ducks.</title>
        <authorList>
            <person name="Hou Z.C."/>
            <person name="Zhu F."/>
            <person name="Yin Z.T."/>
            <person name="Zhang F."/>
        </authorList>
    </citation>
    <scope>NUCLEOTIDE SEQUENCE [LARGE SCALE GENOMIC DNA]</scope>
</reference>
<proteinExistence type="predicted"/>
<evidence type="ECO:0000256" key="1">
    <source>
        <dbReference type="ARBA" id="ARBA00004651"/>
    </source>
</evidence>
<dbReference type="PROSITE" id="PS50262">
    <property type="entry name" value="G_PROTEIN_RECEP_F1_2"/>
    <property type="match status" value="1"/>
</dbReference>
<evidence type="ECO:0000256" key="8">
    <source>
        <dbReference type="ARBA" id="ARBA00023224"/>
    </source>
</evidence>
<evidence type="ECO:0000313" key="12">
    <source>
        <dbReference type="Ensembl" id="ENSAPLP00020017214.1"/>
    </source>
</evidence>
<sequence>MAGQGPGAAAAGEGRGERGADPGGPWRAGDLACRLLMYLRLLAMYASAFVTVVISLDRQAAILHPLAIARARRRNRAMLRAAWLLSAVLSLPQVPATELCSGPAHPLLCSWGSLGGPGEGARVAMP</sequence>
<evidence type="ECO:0000256" key="6">
    <source>
        <dbReference type="ARBA" id="ARBA00023136"/>
    </source>
</evidence>
<evidence type="ECO:0000256" key="3">
    <source>
        <dbReference type="ARBA" id="ARBA00022692"/>
    </source>
</evidence>
<dbReference type="Proteomes" id="UP000694400">
    <property type="component" value="Chromosome 12"/>
</dbReference>
<reference evidence="12" key="2">
    <citation type="submission" date="2025-08" db="UniProtKB">
        <authorList>
            <consortium name="Ensembl"/>
        </authorList>
    </citation>
    <scope>IDENTIFICATION</scope>
</reference>
<dbReference type="SUPFAM" id="SSF81321">
    <property type="entry name" value="Family A G protein-coupled receptor-like"/>
    <property type="match status" value="1"/>
</dbReference>
<evidence type="ECO:0000256" key="4">
    <source>
        <dbReference type="ARBA" id="ARBA00022989"/>
    </source>
</evidence>
<keyword evidence="3 10" id="KW-0812">Transmembrane</keyword>
<evidence type="ECO:0000256" key="7">
    <source>
        <dbReference type="ARBA" id="ARBA00023170"/>
    </source>
</evidence>
<evidence type="ECO:0000256" key="2">
    <source>
        <dbReference type="ARBA" id="ARBA00022475"/>
    </source>
</evidence>
<dbReference type="GO" id="GO:0005886">
    <property type="term" value="C:plasma membrane"/>
    <property type="evidence" value="ECO:0007669"/>
    <property type="project" value="UniProtKB-SubCell"/>
</dbReference>
<evidence type="ECO:0000256" key="5">
    <source>
        <dbReference type="ARBA" id="ARBA00023040"/>
    </source>
</evidence>
<dbReference type="InterPro" id="IPR017452">
    <property type="entry name" value="GPCR_Rhodpsn_7TM"/>
</dbReference>
<evidence type="ECO:0000256" key="10">
    <source>
        <dbReference type="SAM" id="Phobius"/>
    </source>
</evidence>
<dbReference type="PANTHER" id="PTHR24230">
    <property type="entry name" value="G-PROTEIN COUPLED RECEPTOR"/>
    <property type="match status" value="1"/>
</dbReference>
<reference evidence="12" key="3">
    <citation type="submission" date="2025-09" db="UniProtKB">
        <authorList>
            <consortium name="Ensembl"/>
        </authorList>
    </citation>
    <scope>IDENTIFICATION</scope>
</reference>
<feature type="transmembrane region" description="Helical" evidence="10">
    <location>
        <begin position="35"/>
        <end position="56"/>
    </location>
</feature>
<evidence type="ECO:0000313" key="13">
    <source>
        <dbReference type="Proteomes" id="UP000694400"/>
    </source>
</evidence>
<name>A0A8B9T8G1_ANAPL</name>
<keyword evidence="6 10" id="KW-0472">Membrane</keyword>
<keyword evidence="2" id="KW-1003">Cell membrane</keyword>
<keyword evidence="8" id="KW-0807">Transducer</keyword>
<organism evidence="12 13">
    <name type="scientific">Anas platyrhynchos</name>
    <name type="common">Mallard</name>
    <name type="synonym">Anas boschas</name>
    <dbReference type="NCBI Taxonomy" id="8839"/>
    <lineage>
        <taxon>Eukaryota</taxon>
        <taxon>Metazoa</taxon>
        <taxon>Chordata</taxon>
        <taxon>Craniata</taxon>
        <taxon>Vertebrata</taxon>
        <taxon>Euteleostomi</taxon>
        <taxon>Archelosauria</taxon>
        <taxon>Archosauria</taxon>
        <taxon>Dinosauria</taxon>
        <taxon>Saurischia</taxon>
        <taxon>Theropoda</taxon>
        <taxon>Coelurosauria</taxon>
        <taxon>Aves</taxon>
        <taxon>Neognathae</taxon>
        <taxon>Galloanserae</taxon>
        <taxon>Anseriformes</taxon>
        <taxon>Anatidae</taxon>
        <taxon>Anatinae</taxon>
        <taxon>Anas</taxon>
    </lineage>
</organism>
<dbReference type="Gene3D" id="1.20.1070.10">
    <property type="entry name" value="Rhodopsin 7-helix transmembrane proteins"/>
    <property type="match status" value="1"/>
</dbReference>
<feature type="transmembrane region" description="Helical" evidence="10">
    <location>
        <begin position="77"/>
        <end position="94"/>
    </location>
</feature>
<dbReference type="PANTHER" id="PTHR24230:SF163">
    <property type="entry name" value="CORAZONIN RECEPTOR, ISOFORM B"/>
    <property type="match status" value="1"/>
</dbReference>
<dbReference type="Pfam" id="PF00001">
    <property type="entry name" value="7tm_1"/>
    <property type="match status" value="1"/>
</dbReference>
<evidence type="ECO:0000256" key="9">
    <source>
        <dbReference type="SAM" id="MobiDB-lite"/>
    </source>
</evidence>
<feature type="domain" description="G-protein coupled receptors family 1 profile" evidence="11">
    <location>
        <begin position="26"/>
        <end position="126"/>
    </location>
</feature>
<keyword evidence="4 10" id="KW-1133">Transmembrane helix</keyword>
<feature type="region of interest" description="Disordered" evidence="9">
    <location>
        <begin position="1"/>
        <end position="23"/>
    </location>
</feature>
<dbReference type="AlphaFoldDB" id="A0A8B9T8G1"/>
<dbReference type="InterPro" id="IPR000276">
    <property type="entry name" value="GPCR_Rhodpsn"/>
</dbReference>